<accession>A0AAV8VPG7</accession>
<evidence type="ECO:0000313" key="2">
    <source>
        <dbReference type="EMBL" id="KAJ8915944.1"/>
    </source>
</evidence>
<feature type="chain" id="PRO_5043395547" evidence="1">
    <location>
        <begin position="21"/>
        <end position="129"/>
    </location>
</feature>
<dbReference type="Proteomes" id="UP001159042">
    <property type="component" value="Unassembled WGS sequence"/>
</dbReference>
<gene>
    <name evidence="2" type="ORF">NQ315_016620</name>
</gene>
<evidence type="ECO:0000313" key="3">
    <source>
        <dbReference type="Proteomes" id="UP001159042"/>
    </source>
</evidence>
<feature type="signal peptide" evidence="1">
    <location>
        <begin position="1"/>
        <end position="20"/>
    </location>
</feature>
<protein>
    <submittedName>
        <fullName evidence="2">Uncharacterized protein</fullName>
    </submittedName>
</protein>
<evidence type="ECO:0000256" key="1">
    <source>
        <dbReference type="SAM" id="SignalP"/>
    </source>
</evidence>
<keyword evidence="1" id="KW-0732">Signal</keyword>
<keyword evidence="3" id="KW-1185">Reference proteome</keyword>
<comment type="caution">
    <text evidence="2">The sequence shown here is derived from an EMBL/GenBank/DDBJ whole genome shotgun (WGS) entry which is preliminary data.</text>
</comment>
<sequence>MIFTLFFIGLVSQSGWQSEAAQTKDLPDITTFPITIQEQVETRPEVGVPPVLRPFPIPEVEAVLPELIVVNPCDACFEYMSDLIHQLTEPESVPEVEAHPMPEVGVLQPSPSAPSGVGVGPRPLGFVSL</sequence>
<dbReference type="EMBL" id="JANEYG010000047">
    <property type="protein sequence ID" value="KAJ8915944.1"/>
    <property type="molecule type" value="Genomic_DNA"/>
</dbReference>
<organism evidence="2 3">
    <name type="scientific">Exocentrus adspersus</name>
    <dbReference type="NCBI Taxonomy" id="1586481"/>
    <lineage>
        <taxon>Eukaryota</taxon>
        <taxon>Metazoa</taxon>
        <taxon>Ecdysozoa</taxon>
        <taxon>Arthropoda</taxon>
        <taxon>Hexapoda</taxon>
        <taxon>Insecta</taxon>
        <taxon>Pterygota</taxon>
        <taxon>Neoptera</taxon>
        <taxon>Endopterygota</taxon>
        <taxon>Coleoptera</taxon>
        <taxon>Polyphaga</taxon>
        <taxon>Cucujiformia</taxon>
        <taxon>Chrysomeloidea</taxon>
        <taxon>Cerambycidae</taxon>
        <taxon>Lamiinae</taxon>
        <taxon>Acanthocinini</taxon>
        <taxon>Exocentrus</taxon>
    </lineage>
</organism>
<proteinExistence type="predicted"/>
<name>A0AAV8VPG7_9CUCU</name>
<dbReference type="AlphaFoldDB" id="A0AAV8VPG7"/>
<reference evidence="2 3" key="1">
    <citation type="journal article" date="2023" name="Insect Mol. Biol.">
        <title>Genome sequencing provides insights into the evolution of gene families encoding plant cell wall-degrading enzymes in longhorned beetles.</title>
        <authorList>
            <person name="Shin N.R."/>
            <person name="Okamura Y."/>
            <person name="Kirsch R."/>
            <person name="Pauchet Y."/>
        </authorList>
    </citation>
    <scope>NUCLEOTIDE SEQUENCE [LARGE SCALE GENOMIC DNA]</scope>
    <source>
        <strain evidence="2">EAD_L_NR</strain>
    </source>
</reference>